<keyword evidence="2 7" id="KW-0378">Hydrolase</keyword>
<evidence type="ECO:0000256" key="8">
    <source>
        <dbReference type="SAM" id="MobiDB-lite"/>
    </source>
</evidence>
<evidence type="ECO:0000256" key="2">
    <source>
        <dbReference type="ARBA" id="ARBA00022801"/>
    </source>
</evidence>
<reference evidence="10" key="1">
    <citation type="submission" date="2023-03" db="EMBL/GenBank/DDBJ databases">
        <title>Massive genome expansion in bonnet fungi (Mycena s.s.) driven by repeated elements and novel gene families across ecological guilds.</title>
        <authorList>
            <consortium name="Lawrence Berkeley National Laboratory"/>
            <person name="Harder C.B."/>
            <person name="Miyauchi S."/>
            <person name="Viragh M."/>
            <person name="Kuo A."/>
            <person name="Thoen E."/>
            <person name="Andreopoulos B."/>
            <person name="Lu D."/>
            <person name="Skrede I."/>
            <person name="Drula E."/>
            <person name="Henrissat B."/>
            <person name="Morin E."/>
            <person name="Kohler A."/>
            <person name="Barry K."/>
            <person name="LaButti K."/>
            <person name="Morin E."/>
            <person name="Salamov A."/>
            <person name="Lipzen A."/>
            <person name="Mereny Z."/>
            <person name="Hegedus B."/>
            <person name="Baldrian P."/>
            <person name="Stursova M."/>
            <person name="Weitz H."/>
            <person name="Taylor A."/>
            <person name="Grigoriev I.V."/>
            <person name="Nagy L.G."/>
            <person name="Martin F."/>
            <person name="Kauserud H."/>
        </authorList>
    </citation>
    <scope>NUCLEOTIDE SEQUENCE</scope>
    <source>
        <strain evidence="10">9284</strain>
    </source>
</reference>
<dbReference type="PANTHER" id="PTHR11177:SF397">
    <property type="entry name" value="CHITINASE"/>
    <property type="match status" value="1"/>
</dbReference>
<dbReference type="InterPro" id="IPR001579">
    <property type="entry name" value="Glyco_hydro_18_chit_AS"/>
</dbReference>
<sequence length="1172" mass="127512">MALTKRIGYYEGWAAARSCDAWSPSNINVASLTHGTRRRSARINSFTHRCAVNFAFAYISSSFEVVEMTAGDSQLWTETTALKSQNPTLKVFLSIGGWTFNNPPTAGIFSGLVGSEANTNVFIKSVLGVMNAYGFDGIDIDWEYPVAEDRGGAKGDKENYVTFIKAVKTAFIPFDYELSFTAPTSYWYLQNYDLPGMLADGAADWVNVMTYDLHGVWDSPADYIGSIVLAHTNLTEIMDAFQLYANVGIDPTKMVMGIGFYGRSFELVSDQCTTPGCPFAGAAPAGPCSANAGTLMFTEIEDIISSVGTNALVFDEEAAVKYLVYNDIDWVSYDDQQTLGMKLQYANSICLIGTMIWSHGTPPNCLDNACPIGQTVIYNDNQGDASSSCVGNDRKFCCDTPNDDTFLPIPPLDVFPESEIDGNVITFTVDFDDNQGTPDITQTGAGSSGIDDDGQEETSPFASVFISSPNAASVSSLDLESDWAITNCDPTSDQSQSVLAYCTCPIEDEDCGCGHVFIGQANDTIVKLPDTCGLGPYARVVLLEPHPDQTVLSADHAARKRSTDPVYSLVFDYLFTDIAEENGPVYMRADMTDIHDYWNSIVDSTPDSTIDPLRKRDLNFHSPRGVEKRWTGSFANWLSKLNTITNSNSIARNYHWSDTYTIFHQEEASSNLCPCCVQRSDWFAQVNSMFGYYLEAKIVPPSIQQAYVYFKAGAGAEAAFTITGVASASWDSGRYELMNFGFPGLYYPGLLTLGPSLHLYGELSGELSLSGTYKTSVMYNFPSLDLSFGKQDSNPGQSNFGQAVQPTNNFGTVDYNVGWNVELTGSADVHLIPSLQLGISILGGSLLDGQVFVEADLFAGLSITGSVSDTVAPNFCVTPVYGVNLNAGLTGSVLFWEPGPVSTTFYSVQSDLGSGCFNSIDEPTAADSSSSKKRTSLEAFAGQPLAYSASVGERFSLEPPARTVRPTKELLREGYFIPTLNNTDIGAYHSEEEALHHTLSRRAKDGASLMNCPGMAIPIAAYKSLNVNGYYDLASPMTLSGNLRGYSIPPYYTGTTWASPAVHYTFYSHGAVIYGREHVYVDSSASLFIDYLKQFPNVWTDGSGDNFCDWVSHNLSVFFLHPSYMPAGTMPVSTQIGNCYPSRQNSLSAGIPVLEQRAKCVLSLPLPPGFRH</sequence>
<dbReference type="InterPro" id="IPR017853">
    <property type="entry name" value="GH"/>
</dbReference>
<dbReference type="PROSITE" id="PS01095">
    <property type="entry name" value="GH18_1"/>
    <property type="match status" value="1"/>
</dbReference>
<protein>
    <recommendedName>
        <fullName evidence="9">GH18 domain-containing protein</fullName>
    </recommendedName>
</protein>
<keyword evidence="4" id="KW-0119">Carbohydrate metabolism</keyword>
<dbReference type="SUPFAM" id="SSF51445">
    <property type="entry name" value="(Trans)glycosidases"/>
    <property type="match status" value="1"/>
</dbReference>
<comment type="catalytic activity">
    <reaction evidence="1">
        <text>Random endo-hydrolysis of N-acetyl-beta-D-glucosaminide (1-&gt;4)-beta-linkages in chitin and chitodextrins.</text>
        <dbReference type="EC" id="3.2.1.14"/>
    </reaction>
</comment>
<evidence type="ECO:0000256" key="1">
    <source>
        <dbReference type="ARBA" id="ARBA00000822"/>
    </source>
</evidence>
<dbReference type="Pfam" id="PF00704">
    <property type="entry name" value="Glyco_hydro_18"/>
    <property type="match status" value="1"/>
</dbReference>
<dbReference type="GO" id="GO:0006032">
    <property type="term" value="P:chitin catabolic process"/>
    <property type="evidence" value="ECO:0007669"/>
    <property type="project" value="UniProtKB-KW"/>
</dbReference>
<gene>
    <name evidence="10" type="ORF">FB45DRAFT_842418</name>
</gene>
<evidence type="ECO:0000313" key="10">
    <source>
        <dbReference type="EMBL" id="KAJ7614509.1"/>
    </source>
</evidence>
<dbReference type="PROSITE" id="PS51910">
    <property type="entry name" value="GH18_2"/>
    <property type="match status" value="1"/>
</dbReference>
<dbReference type="InterPro" id="IPR011583">
    <property type="entry name" value="Chitinase_II/V-like_cat"/>
</dbReference>
<keyword evidence="3" id="KW-0146">Chitin degradation</keyword>
<keyword evidence="6" id="KW-0624">Polysaccharide degradation</keyword>
<feature type="region of interest" description="Disordered" evidence="8">
    <location>
        <begin position="435"/>
        <end position="457"/>
    </location>
</feature>
<evidence type="ECO:0000256" key="7">
    <source>
        <dbReference type="RuleBase" id="RU000489"/>
    </source>
</evidence>
<name>A0AAD7BA34_9AGAR</name>
<accession>A0AAD7BA34</accession>
<dbReference type="Gene3D" id="3.10.50.10">
    <property type="match status" value="1"/>
</dbReference>
<keyword evidence="5 7" id="KW-0326">Glycosidase</keyword>
<comment type="caution">
    <text evidence="10">The sequence shown here is derived from an EMBL/GenBank/DDBJ whole genome shotgun (WGS) entry which is preliminary data.</text>
</comment>
<organism evidence="10 11">
    <name type="scientific">Roridomyces roridus</name>
    <dbReference type="NCBI Taxonomy" id="1738132"/>
    <lineage>
        <taxon>Eukaryota</taxon>
        <taxon>Fungi</taxon>
        <taxon>Dikarya</taxon>
        <taxon>Basidiomycota</taxon>
        <taxon>Agaricomycotina</taxon>
        <taxon>Agaricomycetes</taxon>
        <taxon>Agaricomycetidae</taxon>
        <taxon>Agaricales</taxon>
        <taxon>Marasmiineae</taxon>
        <taxon>Mycenaceae</taxon>
        <taxon>Roridomyces</taxon>
    </lineage>
</organism>
<feature type="domain" description="GH18" evidence="9">
    <location>
        <begin position="4"/>
        <end position="383"/>
    </location>
</feature>
<dbReference type="Proteomes" id="UP001221142">
    <property type="component" value="Unassembled WGS sequence"/>
</dbReference>
<dbReference type="InterPro" id="IPR029070">
    <property type="entry name" value="Chitinase_insertion_sf"/>
</dbReference>
<dbReference type="PANTHER" id="PTHR11177">
    <property type="entry name" value="CHITINASE"/>
    <property type="match status" value="1"/>
</dbReference>
<evidence type="ECO:0000259" key="9">
    <source>
        <dbReference type="PROSITE" id="PS51910"/>
    </source>
</evidence>
<evidence type="ECO:0000256" key="4">
    <source>
        <dbReference type="ARBA" id="ARBA00023277"/>
    </source>
</evidence>
<dbReference type="GO" id="GO:0000272">
    <property type="term" value="P:polysaccharide catabolic process"/>
    <property type="evidence" value="ECO:0007669"/>
    <property type="project" value="UniProtKB-KW"/>
</dbReference>
<dbReference type="InterPro" id="IPR050314">
    <property type="entry name" value="Glycosyl_Hydrlase_18"/>
</dbReference>
<dbReference type="AlphaFoldDB" id="A0AAD7BA34"/>
<keyword evidence="11" id="KW-1185">Reference proteome</keyword>
<dbReference type="GO" id="GO:0008061">
    <property type="term" value="F:chitin binding"/>
    <property type="evidence" value="ECO:0007669"/>
    <property type="project" value="InterPro"/>
</dbReference>
<dbReference type="EMBL" id="JARKIF010000026">
    <property type="protein sequence ID" value="KAJ7614509.1"/>
    <property type="molecule type" value="Genomic_DNA"/>
</dbReference>
<dbReference type="SMART" id="SM00636">
    <property type="entry name" value="Glyco_18"/>
    <property type="match status" value="1"/>
</dbReference>
<proteinExistence type="predicted"/>
<dbReference type="InterPro" id="IPR001223">
    <property type="entry name" value="Glyco_hydro18_cat"/>
</dbReference>
<evidence type="ECO:0000256" key="3">
    <source>
        <dbReference type="ARBA" id="ARBA00023024"/>
    </source>
</evidence>
<feature type="compositionally biased region" description="Polar residues" evidence="8">
    <location>
        <begin position="435"/>
        <end position="445"/>
    </location>
</feature>
<evidence type="ECO:0000313" key="11">
    <source>
        <dbReference type="Proteomes" id="UP001221142"/>
    </source>
</evidence>
<dbReference type="GO" id="GO:0008843">
    <property type="term" value="F:endochitinase activity"/>
    <property type="evidence" value="ECO:0007669"/>
    <property type="project" value="UniProtKB-EC"/>
</dbReference>
<dbReference type="Gene3D" id="3.20.20.80">
    <property type="entry name" value="Glycosidases"/>
    <property type="match status" value="1"/>
</dbReference>
<evidence type="ECO:0000256" key="6">
    <source>
        <dbReference type="ARBA" id="ARBA00023326"/>
    </source>
</evidence>
<evidence type="ECO:0000256" key="5">
    <source>
        <dbReference type="ARBA" id="ARBA00023295"/>
    </source>
</evidence>
<dbReference type="SUPFAM" id="SSF54556">
    <property type="entry name" value="Chitinase insertion domain"/>
    <property type="match status" value="1"/>
</dbReference>